<dbReference type="AlphaFoldDB" id="H2XYJ7"/>
<evidence type="ECO:0000313" key="4">
    <source>
        <dbReference type="Proteomes" id="UP000008144"/>
    </source>
</evidence>
<proteinExistence type="predicted"/>
<accession>A0A1W2W7A7</accession>
<protein>
    <recommendedName>
        <fullName evidence="5">Corticotropin-releasing factor domain-containing protein</fullName>
    </recommendedName>
</protein>
<evidence type="ECO:0000256" key="2">
    <source>
        <dbReference type="SAM" id="SignalP"/>
    </source>
</evidence>
<reference evidence="3" key="2">
    <citation type="journal article" date="2008" name="Genome Biol.">
        <title>Improved genome assembly and evidence-based global gene model set for the chordate Ciona intestinalis: new insight into intron and operon populations.</title>
        <authorList>
            <person name="Satou Y."/>
            <person name="Mineta K."/>
            <person name="Ogasawara M."/>
            <person name="Sasakura Y."/>
            <person name="Shoguchi E."/>
            <person name="Ueno K."/>
            <person name="Yamada L."/>
            <person name="Matsumoto J."/>
            <person name="Wasserscheid J."/>
            <person name="Dewar K."/>
            <person name="Wiley G.B."/>
            <person name="Macmil S.L."/>
            <person name="Roe B.A."/>
            <person name="Zeller R.W."/>
            <person name="Hastings K.E."/>
            <person name="Lemaire P."/>
            <person name="Lindquist E."/>
            <person name="Endo T."/>
            <person name="Hotta K."/>
            <person name="Inaba K."/>
        </authorList>
    </citation>
    <scope>NUCLEOTIDE SEQUENCE [LARGE SCALE GENOMIC DNA]</scope>
    <source>
        <strain evidence="3">wild type</strain>
    </source>
</reference>
<dbReference type="InParanoid" id="H2XYJ7"/>
<keyword evidence="4" id="KW-1185">Reference proteome</keyword>
<dbReference type="Proteomes" id="UP000008144">
    <property type="component" value="Chromosome 3"/>
</dbReference>
<feature type="signal peptide" evidence="2">
    <location>
        <begin position="1"/>
        <end position="24"/>
    </location>
</feature>
<dbReference type="Ensembl" id="ENSCINT00000036375.1">
    <property type="protein sequence ID" value="ENSCINP00000034731.1"/>
    <property type="gene ID" value="ENSCING00000024346.1"/>
</dbReference>
<sequence length="175" mass="19843">MNSWKNICHRLLFLAFVVIGTNEALSIAPHRIARSNTKSGLPSSEYSNLNLVSPQVLKSLTQSSLPDVTAEDYNEFDNEKLFSELISLMFLLTEDSEPSSQNINSSASPPSPQINHHPDFNSLSHLPQEATEEQTSVEKRNPEAELLKEILRGRRLSRQRKVYSQVLKSLHLYRL</sequence>
<reference evidence="3" key="3">
    <citation type="submission" date="2025-08" db="UniProtKB">
        <authorList>
            <consortium name="Ensembl"/>
        </authorList>
    </citation>
    <scope>IDENTIFICATION</scope>
</reference>
<evidence type="ECO:0008006" key="5">
    <source>
        <dbReference type="Google" id="ProtNLM"/>
    </source>
</evidence>
<organism evidence="3 4">
    <name type="scientific">Ciona intestinalis</name>
    <name type="common">Transparent sea squirt</name>
    <name type="synonym">Ascidia intestinalis</name>
    <dbReference type="NCBI Taxonomy" id="7719"/>
    <lineage>
        <taxon>Eukaryota</taxon>
        <taxon>Metazoa</taxon>
        <taxon>Chordata</taxon>
        <taxon>Tunicata</taxon>
        <taxon>Ascidiacea</taxon>
        <taxon>Phlebobranchia</taxon>
        <taxon>Cionidae</taxon>
        <taxon>Ciona</taxon>
    </lineage>
</organism>
<reference evidence="4" key="1">
    <citation type="journal article" date="2002" name="Science">
        <title>The draft genome of Ciona intestinalis: insights into chordate and vertebrate origins.</title>
        <authorList>
            <person name="Dehal P."/>
            <person name="Satou Y."/>
            <person name="Campbell R.K."/>
            <person name="Chapman J."/>
            <person name="Degnan B."/>
            <person name="De Tomaso A."/>
            <person name="Davidson B."/>
            <person name="Di Gregorio A."/>
            <person name="Gelpke M."/>
            <person name="Goodstein D.M."/>
            <person name="Harafuji N."/>
            <person name="Hastings K.E."/>
            <person name="Ho I."/>
            <person name="Hotta K."/>
            <person name="Huang W."/>
            <person name="Kawashima T."/>
            <person name="Lemaire P."/>
            <person name="Martinez D."/>
            <person name="Meinertzhagen I.A."/>
            <person name="Necula S."/>
            <person name="Nonaka M."/>
            <person name="Putnam N."/>
            <person name="Rash S."/>
            <person name="Saiga H."/>
            <person name="Satake M."/>
            <person name="Terry A."/>
            <person name="Yamada L."/>
            <person name="Wang H.G."/>
            <person name="Awazu S."/>
            <person name="Azumi K."/>
            <person name="Boore J."/>
            <person name="Branno M."/>
            <person name="Chin-Bow S."/>
            <person name="DeSantis R."/>
            <person name="Doyle S."/>
            <person name="Francino P."/>
            <person name="Keys D.N."/>
            <person name="Haga S."/>
            <person name="Hayashi H."/>
            <person name="Hino K."/>
            <person name="Imai K.S."/>
            <person name="Inaba K."/>
            <person name="Kano S."/>
            <person name="Kobayashi K."/>
            <person name="Kobayashi M."/>
            <person name="Lee B.I."/>
            <person name="Makabe K.W."/>
            <person name="Manohar C."/>
            <person name="Matassi G."/>
            <person name="Medina M."/>
            <person name="Mochizuki Y."/>
            <person name="Mount S."/>
            <person name="Morishita T."/>
            <person name="Miura S."/>
            <person name="Nakayama A."/>
            <person name="Nishizaka S."/>
            <person name="Nomoto H."/>
            <person name="Ohta F."/>
            <person name="Oishi K."/>
            <person name="Rigoutsos I."/>
            <person name="Sano M."/>
            <person name="Sasaki A."/>
            <person name="Sasakura Y."/>
            <person name="Shoguchi E."/>
            <person name="Shin-i T."/>
            <person name="Spagnuolo A."/>
            <person name="Stainier D."/>
            <person name="Suzuki M.M."/>
            <person name="Tassy O."/>
            <person name="Takatori N."/>
            <person name="Tokuoka M."/>
            <person name="Yagi K."/>
            <person name="Yoshizaki F."/>
            <person name="Wada S."/>
            <person name="Zhang C."/>
            <person name="Hyatt P.D."/>
            <person name="Larimer F."/>
            <person name="Detter C."/>
            <person name="Doggett N."/>
            <person name="Glavina T."/>
            <person name="Hawkins T."/>
            <person name="Richardson P."/>
            <person name="Lucas S."/>
            <person name="Kohara Y."/>
            <person name="Levine M."/>
            <person name="Satoh N."/>
            <person name="Rokhsar D.S."/>
        </authorList>
    </citation>
    <scope>NUCLEOTIDE SEQUENCE [LARGE SCALE GENOMIC DNA]</scope>
</reference>
<feature type="chain" id="PRO_5014093543" description="Corticotropin-releasing factor domain-containing protein" evidence="2">
    <location>
        <begin position="25"/>
        <end position="175"/>
    </location>
</feature>
<dbReference type="EMBL" id="EAAA01001659">
    <property type="status" value="NOT_ANNOTATED_CDS"/>
    <property type="molecule type" value="Genomic_DNA"/>
</dbReference>
<dbReference type="HOGENOM" id="CLU_1531989_0_0_1"/>
<reference evidence="3" key="4">
    <citation type="submission" date="2025-09" db="UniProtKB">
        <authorList>
            <consortium name="Ensembl"/>
        </authorList>
    </citation>
    <scope>IDENTIFICATION</scope>
</reference>
<evidence type="ECO:0000256" key="1">
    <source>
        <dbReference type="SAM" id="MobiDB-lite"/>
    </source>
</evidence>
<accession>H2XYJ7</accession>
<feature type="compositionally biased region" description="Polar residues" evidence="1">
    <location>
        <begin position="98"/>
        <end position="108"/>
    </location>
</feature>
<evidence type="ECO:0000313" key="3">
    <source>
        <dbReference type="Ensembl" id="ENSCINP00000034731.1"/>
    </source>
</evidence>
<name>H2XYJ7_CIOIN</name>
<keyword evidence="2" id="KW-0732">Signal</keyword>
<feature type="region of interest" description="Disordered" evidence="1">
    <location>
        <begin position="97"/>
        <end position="123"/>
    </location>
</feature>